<reference evidence="2 3" key="1">
    <citation type="submission" date="2019-02" db="EMBL/GenBank/DDBJ databases">
        <title>Prokaryotic population dynamics and viral predation in marine succession experiment using metagenomics: the confinement effect.</title>
        <authorList>
            <person name="Haro-Moreno J.M."/>
            <person name="Rodriguez-Valera F."/>
            <person name="Lopez-Perez M."/>
        </authorList>
    </citation>
    <scope>NUCLEOTIDE SEQUENCE [LARGE SCALE GENOMIC DNA]</scope>
    <source>
        <strain evidence="2">MED-G158</strain>
    </source>
</reference>
<dbReference type="AlphaFoldDB" id="A0A520S2B7"/>
<evidence type="ECO:0000313" key="2">
    <source>
        <dbReference type="EMBL" id="RZO76623.1"/>
    </source>
</evidence>
<proteinExistence type="predicted"/>
<dbReference type="InterPro" id="IPR007844">
    <property type="entry name" value="AsmA"/>
</dbReference>
<evidence type="ECO:0000259" key="1">
    <source>
        <dbReference type="Pfam" id="PF05170"/>
    </source>
</evidence>
<protein>
    <recommendedName>
        <fullName evidence="1">AsmA domain-containing protein</fullName>
    </recommendedName>
</protein>
<dbReference type="Proteomes" id="UP000320404">
    <property type="component" value="Unassembled WGS sequence"/>
</dbReference>
<feature type="domain" description="AsmA" evidence="1">
    <location>
        <begin position="17"/>
        <end position="69"/>
    </location>
</feature>
<organism evidence="2 3">
    <name type="scientific">OM182 bacterium</name>
    <dbReference type="NCBI Taxonomy" id="2510334"/>
    <lineage>
        <taxon>Bacteria</taxon>
        <taxon>Pseudomonadati</taxon>
        <taxon>Pseudomonadota</taxon>
        <taxon>Gammaproteobacteria</taxon>
        <taxon>OMG group</taxon>
        <taxon>OM182 clade</taxon>
    </lineage>
</organism>
<evidence type="ECO:0000313" key="3">
    <source>
        <dbReference type="Proteomes" id="UP000320404"/>
    </source>
</evidence>
<gene>
    <name evidence="2" type="ORF">EVA69_02735</name>
</gene>
<comment type="caution">
    <text evidence="2">The sequence shown here is derived from an EMBL/GenBank/DDBJ whole genome shotgun (WGS) entry which is preliminary data.</text>
</comment>
<sequence>MTVASVTISPLNGIGSISGLEIRNPEGFDSDYIFQLEQVEVSLNAASLLSDVIEIESIIITQPEITYETRITTDNVRALLENIGGSGGETATADSEAGKELFIRDFRLLGPQVNLVAAVASAPISLPDIELTDIGTEDNAATVAQVLEVVLSALRRMILEAELPGLDMLREGLENRLQDGIEEAEEVVEDLGNRLRGILDPN</sequence>
<dbReference type="EMBL" id="SHAH01000027">
    <property type="protein sequence ID" value="RZO76623.1"/>
    <property type="molecule type" value="Genomic_DNA"/>
</dbReference>
<name>A0A520S2B7_9GAMM</name>
<dbReference type="Pfam" id="PF05170">
    <property type="entry name" value="AsmA"/>
    <property type="match status" value="1"/>
</dbReference>
<accession>A0A520S2B7</accession>